<protein>
    <recommendedName>
        <fullName evidence="3">Carboxypeptidase regulatory-like domain-containing protein</fullName>
    </recommendedName>
</protein>
<dbReference type="RefSeq" id="WP_131761325.1">
    <property type="nucleotide sequence ID" value="NZ_CAACUY010000159.1"/>
</dbReference>
<keyword evidence="2" id="KW-1185">Reference proteome</keyword>
<dbReference type="Proteomes" id="UP001597063">
    <property type="component" value="Unassembled WGS sequence"/>
</dbReference>
<dbReference type="EMBL" id="JBHTGP010000013">
    <property type="protein sequence ID" value="MFD0687949.1"/>
    <property type="molecule type" value="Genomic_DNA"/>
</dbReference>
<evidence type="ECO:0000313" key="1">
    <source>
        <dbReference type="EMBL" id="MFD0687949.1"/>
    </source>
</evidence>
<proteinExistence type="predicted"/>
<comment type="caution">
    <text evidence="1">The sequence shown here is derived from an EMBL/GenBank/DDBJ whole genome shotgun (WGS) entry which is preliminary data.</text>
</comment>
<reference evidence="2" key="1">
    <citation type="journal article" date="2019" name="Int. J. Syst. Evol. Microbiol.">
        <title>The Global Catalogue of Microorganisms (GCM) 10K type strain sequencing project: providing services to taxonomists for standard genome sequencing and annotation.</title>
        <authorList>
            <consortium name="The Broad Institute Genomics Platform"/>
            <consortium name="The Broad Institute Genome Sequencing Center for Infectious Disease"/>
            <person name="Wu L."/>
            <person name="Ma J."/>
        </authorList>
    </citation>
    <scope>NUCLEOTIDE SEQUENCE [LARGE SCALE GENOMIC DNA]</scope>
    <source>
        <strain evidence="2">JCM 9371</strain>
    </source>
</reference>
<name>A0ABW2XQP5_9ACTN</name>
<evidence type="ECO:0000313" key="2">
    <source>
        <dbReference type="Proteomes" id="UP001597063"/>
    </source>
</evidence>
<accession>A0ABW2XQP5</accession>
<sequence>METPWWNDDDLLLAALREAEEEARAVPAEFVRAGKAIFTWRSVDAELAALTYDSAADEDLASSLRGAETAPLRALIFATPELTVELQVEAEALVGQLYPPRGGVAETLLATGEEITAPIDEDGNFVFRPVPAGDFRVCCRPHSGPVVMTGWVRL</sequence>
<organism evidence="1 2">
    <name type="scientific">Actinomadura fibrosa</name>
    <dbReference type="NCBI Taxonomy" id="111802"/>
    <lineage>
        <taxon>Bacteria</taxon>
        <taxon>Bacillati</taxon>
        <taxon>Actinomycetota</taxon>
        <taxon>Actinomycetes</taxon>
        <taxon>Streptosporangiales</taxon>
        <taxon>Thermomonosporaceae</taxon>
        <taxon>Actinomadura</taxon>
    </lineage>
</organism>
<gene>
    <name evidence="1" type="ORF">ACFQZM_25865</name>
</gene>
<evidence type="ECO:0008006" key="3">
    <source>
        <dbReference type="Google" id="ProtNLM"/>
    </source>
</evidence>